<name>A0A1M5DKL4_9BACT</name>
<evidence type="ECO:0000256" key="3">
    <source>
        <dbReference type="ARBA" id="ARBA00022452"/>
    </source>
</evidence>
<dbReference type="AlphaFoldDB" id="A0A1M5DKL4"/>
<comment type="similarity">
    <text evidence="7">Belongs to the TonB-dependent receptor family.</text>
</comment>
<keyword evidence="4 7" id="KW-0812">Transmembrane</keyword>
<evidence type="ECO:0000256" key="7">
    <source>
        <dbReference type="PROSITE-ProRule" id="PRU01360"/>
    </source>
</evidence>
<feature type="domain" description="TonB-dependent receptor plug" evidence="9">
    <location>
        <begin position="223"/>
        <end position="329"/>
    </location>
</feature>
<evidence type="ECO:0000259" key="8">
    <source>
        <dbReference type="Pfam" id="PF07660"/>
    </source>
</evidence>
<dbReference type="Pfam" id="PF07715">
    <property type="entry name" value="Plug"/>
    <property type="match status" value="1"/>
</dbReference>
<dbReference type="Gene3D" id="2.60.40.1120">
    <property type="entry name" value="Carboxypeptidase-like, regulatory domain"/>
    <property type="match status" value="1"/>
</dbReference>
<dbReference type="InterPro" id="IPR023996">
    <property type="entry name" value="TonB-dep_OMP_SusC/RagA"/>
</dbReference>
<proteinExistence type="inferred from homology"/>
<evidence type="ECO:0000313" key="10">
    <source>
        <dbReference type="EMBL" id="SHF67558.1"/>
    </source>
</evidence>
<dbReference type="EMBL" id="FQUM01000007">
    <property type="protein sequence ID" value="SHF67558.1"/>
    <property type="molecule type" value="Genomic_DNA"/>
</dbReference>
<evidence type="ECO:0000313" key="11">
    <source>
        <dbReference type="Proteomes" id="UP000184164"/>
    </source>
</evidence>
<dbReference type="NCBIfam" id="TIGR04056">
    <property type="entry name" value="OMP_RagA_SusC"/>
    <property type="match status" value="1"/>
</dbReference>
<keyword evidence="11" id="KW-1185">Reference proteome</keyword>
<keyword evidence="3 7" id="KW-1134">Transmembrane beta strand</keyword>
<keyword evidence="2 7" id="KW-0813">Transport</keyword>
<dbReference type="NCBIfam" id="TIGR04057">
    <property type="entry name" value="SusC_RagA_signa"/>
    <property type="match status" value="1"/>
</dbReference>
<protein>
    <submittedName>
        <fullName evidence="10">TonB-linked outer membrane protein, SusC/RagA family</fullName>
    </submittedName>
</protein>
<dbReference type="InterPro" id="IPR037066">
    <property type="entry name" value="Plug_dom_sf"/>
</dbReference>
<dbReference type="InterPro" id="IPR023997">
    <property type="entry name" value="TonB-dep_OMP_SusC/RagA_CS"/>
</dbReference>
<keyword evidence="5 7" id="KW-0472">Membrane</keyword>
<dbReference type="STRING" id="1484053.SAMN05444274_107144"/>
<dbReference type="Pfam" id="PF07660">
    <property type="entry name" value="STN"/>
    <property type="match status" value="1"/>
</dbReference>
<evidence type="ECO:0000256" key="2">
    <source>
        <dbReference type="ARBA" id="ARBA00022448"/>
    </source>
</evidence>
<dbReference type="PROSITE" id="PS52016">
    <property type="entry name" value="TONB_DEPENDENT_REC_3"/>
    <property type="match status" value="1"/>
</dbReference>
<dbReference type="InterPro" id="IPR008969">
    <property type="entry name" value="CarboxyPept-like_regulatory"/>
</dbReference>
<dbReference type="SUPFAM" id="SSF56935">
    <property type="entry name" value="Porins"/>
    <property type="match status" value="1"/>
</dbReference>
<gene>
    <name evidence="10" type="ORF">SAMN05444274_107144</name>
</gene>
<keyword evidence="6 7" id="KW-0998">Cell outer membrane</keyword>
<dbReference type="InterPro" id="IPR036942">
    <property type="entry name" value="Beta-barrel_TonB_sf"/>
</dbReference>
<dbReference type="InterPro" id="IPR039426">
    <property type="entry name" value="TonB-dep_rcpt-like"/>
</dbReference>
<dbReference type="InterPro" id="IPR011662">
    <property type="entry name" value="Secretin/TonB_short_N"/>
</dbReference>
<dbReference type="GO" id="GO:0009279">
    <property type="term" value="C:cell outer membrane"/>
    <property type="evidence" value="ECO:0007669"/>
    <property type="project" value="UniProtKB-SubCell"/>
</dbReference>
<accession>A0A1M5DKL4</accession>
<reference evidence="10 11" key="1">
    <citation type="submission" date="2016-11" db="EMBL/GenBank/DDBJ databases">
        <authorList>
            <person name="Jaros S."/>
            <person name="Januszkiewicz K."/>
            <person name="Wedrychowicz H."/>
        </authorList>
    </citation>
    <scope>NUCLEOTIDE SEQUENCE [LARGE SCALE GENOMIC DNA]</scope>
    <source>
        <strain evidence="10 11">DSM 26910</strain>
    </source>
</reference>
<evidence type="ECO:0000256" key="5">
    <source>
        <dbReference type="ARBA" id="ARBA00023136"/>
    </source>
</evidence>
<dbReference type="Pfam" id="PF13715">
    <property type="entry name" value="CarbopepD_reg_2"/>
    <property type="match status" value="1"/>
</dbReference>
<evidence type="ECO:0000259" key="9">
    <source>
        <dbReference type="Pfam" id="PF07715"/>
    </source>
</evidence>
<dbReference type="SUPFAM" id="SSF49464">
    <property type="entry name" value="Carboxypeptidase regulatory domain-like"/>
    <property type="match status" value="1"/>
</dbReference>
<comment type="subcellular location">
    <subcellularLocation>
        <location evidence="1 7">Cell outer membrane</location>
        <topology evidence="1 7">Multi-pass membrane protein</topology>
    </subcellularLocation>
</comment>
<dbReference type="InterPro" id="IPR012910">
    <property type="entry name" value="Plug_dom"/>
</dbReference>
<sequence>MKKFLNLLCLLLKQHRKKLVVMRNTVLILLLSTFQVFAVGTYAQTKTISLAMHDATIRDVLFAIQNQSEFYFLYNSELVDVTKKVDISIKGEKVDEILTRLFDKSKVDFLIKDRYIVLTPVGGNVELFDQPSRITGKVTDSFGQPLPSVTVVIKGTTQGTVTTSDGEYILTNIPEDATLVFSFVGMKTQEIPVGGQTSIDVVMQEEAIGLEEVVAIGYGTVKKSDLTGSVTKVSGEEFSMQPLTQITEMLAGTVAGFNSSQGTSASGGGSLEIRGPTSLSAGTDPLIVLDGVIYNGSIRDINPMDIESLDILKDASSSAIFGAKAASGVVIITTTKGKTGKPTINFSTKMGLAEVTNKDMRPFSPKGFTDFRRDFLGRLYPDLPQYYFYSPDELPGNISVSDWSNYSDNPNSNNYVEWLSRLQLTNPEIENYLNGRTVDWYDQVMQKGFRQSYDVSINGGGESLSYYWSLGYTDNEGIIVGDKYSALRSRLNVSAKISDFLSVGTNTQFAFRDESDIQAQLRNMFNNTPYATMYNEDGTLKWFPNDQQQNAQNPLLNTYYQDKQKNIYSLVSSLYADIILPLGFSYRIVYQPRMGFTKNYNFWSTSTIVGAIDHSGGYGTREDSQFYEWQVDNILKWNKDVGIHSFDFTFLYNAEKYQSWYSFQSAEEFSPNEKLSFHSLQSGAKLTIDNNDTYSTGDAVMGRLNYTLMDKYLLTASVRQDGYSAFGLENKRAIFPALALAWQASRENFWNNDWLVNRLKMRLSWGVNGNRDIGVYSALAKLSQNFYYNGSQVQIGVYNSSLANAQLSWEKTEAYNLGVDVGLFDNRIDITADAYVSTTKDLLMLRNLPKITGFSDIYSNLGELKNKGLEFSVNSVNITNSRIKWNSSLVFSLNRNEIVELFGDVGEYTLENEVRYGELPDFTNRWFPGQAIDRIWDYDITGVWQLDQADEAAKYNQSPGDYIAVDVNEDGIYTESNDKRFVGWKQPRYRIGLRNEVSFLKHFTASAFLRAELGHIGSIAIFKGTSSSYERTSTREFPYWTPDNPSNKYGAVVSYSGLYSGGFNTYFPRSYLRVQDLSISYNVPKKVIEHLNFERVRVYGNVRNLLTFDGWMDWDPESGSSPMPRVFTLGFDLSF</sequence>
<evidence type="ECO:0000256" key="6">
    <source>
        <dbReference type="ARBA" id="ARBA00023237"/>
    </source>
</evidence>
<evidence type="ECO:0000256" key="1">
    <source>
        <dbReference type="ARBA" id="ARBA00004571"/>
    </source>
</evidence>
<dbReference type="Gene3D" id="2.40.170.20">
    <property type="entry name" value="TonB-dependent receptor, beta-barrel domain"/>
    <property type="match status" value="1"/>
</dbReference>
<feature type="domain" description="Secretin/TonB short N-terminal" evidence="8">
    <location>
        <begin position="72"/>
        <end position="120"/>
    </location>
</feature>
<evidence type="ECO:0000256" key="4">
    <source>
        <dbReference type="ARBA" id="ARBA00022692"/>
    </source>
</evidence>
<organism evidence="10 11">
    <name type="scientific">Mariniphaga anaerophila</name>
    <dbReference type="NCBI Taxonomy" id="1484053"/>
    <lineage>
        <taxon>Bacteria</taxon>
        <taxon>Pseudomonadati</taxon>
        <taxon>Bacteroidota</taxon>
        <taxon>Bacteroidia</taxon>
        <taxon>Marinilabiliales</taxon>
        <taxon>Prolixibacteraceae</taxon>
        <taxon>Mariniphaga</taxon>
    </lineage>
</organism>
<dbReference type="Gene3D" id="2.170.130.10">
    <property type="entry name" value="TonB-dependent receptor, plug domain"/>
    <property type="match status" value="1"/>
</dbReference>
<dbReference type="Proteomes" id="UP000184164">
    <property type="component" value="Unassembled WGS sequence"/>
</dbReference>